<name>A0A3M8DUB3_9BACL</name>
<accession>A0A3M8DUB3</accession>
<dbReference type="InterPro" id="IPR051465">
    <property type="entry name" value="Cell_Envelope_Struct_Comp"/>
</dbReference>
<dbReference type="OrthoDB" id="5845122at2"/>
<dbReference type="EMBL" id="RHHQ01000004">
    <property type="protein sequence ID" value="RNB91783.1"/>
    <property type="molecule type" value="Genomic_DNA"/>
</dbReference>
<dbReference type="PANTHER" id="PTHR43308">
    <property type="entry name" value="OUTER MEMBRANE PROTEIN ALPHA-RELATED"/>
    <property type="match status" value="1"/>
</dbReference>
<evidence type="ECO:0000313" key="3">
    <source>
        <dbReference type="EMBL" id="RNB91783.1"/>
    </source>
</evidence>
<evidence type="ECO:0000256" key="1">
    <source>
        <dbReference type="SAM" id="SignalP"/>
    </source>
</evidence>
<dbReference type="PANTHER" id="PTHR43308:SF5">
    <property type="entry name" value="S-LAYER PROTEIN _ PEPTIDOGLYCAN ENDO-BETA-N-ACETYLGLUCOSAMINIDASE"/>
    <property type="match status" value="1"/>
</dbReference>
<dbReference type="Proteomes" id="UP000271031">
    <property type="component" value="Unassembled WGS sequence"/>
</dbReference>
<feature type="chain" id="PRO_5018225467" evidence="1">
    <location>
        <begin position="24"/>
        <end position="412"/>
    </location>
</feature>
<reference evidence="3 4" key="1">
    <citation type="submission" date="2018-10" db="EMBL/GenBank/DDBJ databases">
        <title>Phylogenomics of Brevibacillus.</title>
        <authorList>
            <person name="Dunlap C."/>
        </authorList>
    </citation>
    <scope>NUCLEOTIDE SEQUENCE [LARGE SCALE GENOMIC DNA]</scope>
    <source>
        <strain evidence="3 4">JCM 15716</strain>
    </source>
</reference>
<protein>
    <submittedName>
        <fullName evidence="3">S-layer homology domain-containing protein</fullName>
    </submittedName>
</protein>
<dbReference type="Gene3D" id="2.60.120.560">
    <property type="entry name" value="Exo-inulinase, domain 1"/>
    <property type="match status" value="1"/>
</dbReference>
<keyword evidence="1" id="KW-0732">Signal</keyword>
<evidence type="ECO:0000259" key="2">
    <source>
        <dbReference type="PROSITE" id="PS51272"/>
    </source>
</evidence>
<proteinExistence type="predicted"/>
<feature type="domain" description="SLH" evidence="2">
    <location>
        <begin position="154"/>
        <end position="217"/>
    </location>
</feature>
<evidence type="ECO:0000313" key="4">
    <source>
        <dbReference type="Proteomes" id="UP000271031"/>
    </source>
</evidence>
<gene>
    <name evidence="3" type="ORF">EDM56_03255</name>
</gene>
<dbReference type="RefSeq" id="WP_122916446.1">
    <property type="nucleotide sequence ID" value="NZ_RHHQ01000004.1"/>
</dbReference>
<dbReference type="PROSITE" id="PS51272">
    <property type="entry name" value="SLH"/>
    <property type="match status" value="3"/>
</dbReference>
<sequence length="412" mass="46719">MKKWMAMLLTMILFVTAIPFAHAATTNFKDVPRSHWAYEAITKMAEEGIISGYNDGSFRPDNRISRAEFAKIMIAASGIDLGSARNVSQTFEDVDRDNWAFLYVERAKNYLTGYKSGKRYYYKPNENAVREDIAVALVRLMGYDQSKTSNTSAIDRFRDKSDISKELRPYIAIAVDTDLIKGFNDQTFRPQAAITRAEAATLLYRAKEKLDETKIVFPTEPTQPKPEEPKTISISDSFTDEKLQKWDTDHQSGSWVVGGQKVMAFSENEKLYHYLLPLNWSEAKTSSYELQVDLTQNGRGLGGLFFNGTDKQATVVFLDKDALYVKRMTDTNKKDMTSIAKVPLKQQKSAKLKIKVSGNDYSLYVNDSFVYSQEGQNLSGTKLGLYLNRDANADFPEKLTNFDNFSFKATLK</sequence>
<dbReference type="InterPro" id="IPR001119">
    <property type="entry name" value="SLH_dom"/>
</dbReference>
<feature type="domain" description="SLH" evidence="2">
    <location>
        <begin position="24"/>
        <end position="87"/>
    </location>
</feature>
<dbReference type="AlphaFoldDB" id="A0A3M8DUB3"/>
<feature type="signal peptide" evidence="1">
    <location>
        <begin position="1"/>
        <end position="23"/>
    </location>
</feature>
<comment type="caution">
    <text evidence="3">The sequence shown here is derived from an EMBL/GenBank/DDBJ whole genome shotgun (WGS) entry which is preliminary data.</text>
</comment>
<dbReference type="Pfam" id="PF00395">
    <property type="entry name" value="SLH"/>
    <property type="match status" value="2"/>
</dbReference>
<feature type="domain" description="SLH" evidence="2">
    <location>
        <begin position="88"/>
        <end position="151"/>
    </location>
</feature>
<organism evidence="3 4">
    <name type="scientific">Brevibacillus fluminis</name>
    <dbReference type="NCBI Taxonomy" id="511487"/>
    <lineage>
        <taxon>Bacteria</taxon>
        <taxon>Bacillati</taxon>
        <taxon>Bacillota</taxon>
        <taxon>Bacilli</taxon>
        <taxon>Bacillales</taxon>
        <taxon>Paenibacillaceae</taxon>
        <taxon>Brevibacillus</taxon>
    </lineage>
</organism>
<keyword evidence="4" id="KW-1185">Reference proteome</keyword>